<dbReference type="Proteomes" id="UP000186817">
    <property type="component" value="Unassembled WGS sequence"/>
</dbReference>
<sequence>MARELAHTHPSFKVSIAIIYASFLLETTKKAGISNGELATLVDLAVIRKSFQRITAYLQSSKKQGLVQLGKKVSKNFKQYTLAGSPVLQVQAVADRAACGVMAVEGSTLFSEDGAKTVRKHFKNILESLVPLGQDDEESEHEPASPTDVT</sequence>
<protein>
    <submittedName>
        <fullName evidence="1">Uncharacterized protein</fullName>
    </submittedName>
</protein>
<organism evidence="1 2">
    <name type="scientific">Symbiodinium microadriaticum</name>
    <name type="common">Dinoflagellate</name>
    <name type="synonym">Zooxanthella microadriatica</name>
    <dbReference type="NCBI Taxonomy" id="2951"/>
    <lineage>
        <taxon>Eukaryota</taxon>
        <taxon>Sar</taxon>
        <taxon>Alveolata</taxon>
        <taxon>Dinophyceae</taxon>
        <taxon>Suessiales</taxon>
        <taxon>Symbiodiniaceae</taxon>
        <taxon>Symbiodinium</taxon>
    </lineage>
</organism>
<dbReference type="AlphaFoldDB" id="A0A1Q9DLS9"/>
<evidence type="ECO:0000313" key="1">
    <source>
        <dbReference type="EMBL" id="OLP96144.1"/>
    </source>
</evidence>
<dbReference type="EMBL" id="LSRX01000478">
    <property type="protein sequence ID" value="OLP96144.1"/>
    <property type="molecule type" value="Genomic_DNA"/>
</dbReference>
<comment type="caution">
    <text evidence="1">The sequence shown here is derived from an EMBL/GenBank/DDBJ whole genome shotgun (WGS) entry which is preliminary data.</text>
</comment>
<reference evidence="1 2" key="1">
    <citation type="submission" date="2016-02" db="EMBL/GenBank/DDBJ databases">
        <title>Genome analysis of coral dinoflagellate symbionts highlights evolutionary adaptations to a symbiotic lifestyle.</title>
        <authorList>
            <person name="Aranda M."/>
            <person name="Li Y."/>
            <person name="Liew Y.J."/>
            <person name="Baumgarten S."/>
            <person name="Simakov O."/>
            <person name="Wilson M."/>
            <person name="Piel J."/>
            <person name="Ashoor H."/>
            <person name="Bougouffa S."/>
            <person name="Bajic V.B."/>
            <person name="Ryu T."/>
            <person name="Ravasi T."/>
            <person name="Bayer T."/>
            <person name="Micklem G."/>
            <person name="Kim H."/>
            <person name="Bhak J."/>
            <person name="Lajeunesse T.C."/>
            <person name="Voolstra C.R."/>
        </authorList>
    </citation>
    <scope>NUCLEOTIDE SEQUENCE [LARGE SCALE GENOMIC DNA]</scope>
    <source>
        <strain evidence="1 2">CCMP2467</strain>
    </source>
</reference>
<dbReference type="OrthoDB" id="420304at2759"/>
<keyword evidence="2" id="KW-1185">Reference proteome</keyword>
<evidence type="ECO:0000313" key="2">
    <source>
        <dbReference type="Proteomes" id="UP000186817"/>
    </source>
</evidence>
<gene>
    <name evidence="1" type="ORF">AK812_SmicGene21655</name>
</gene>
<proteinExistence type="predicted"/>
<name>A0A1Q9DLS9_SYMMI</name>
<accession>A0A1Q9DLS9</accession>